<organism evidence="3 4">
    <name type="scientific">Massilia haematophila</name>
    <dbReference type="NCBI Taxonomy" id="457923"/>
    <lineage>
        <taxon>Bacteria</taxon>
        <taxon>Pseudomonadati</taxon>
        <taxon>Pseudomonadota</taxon>
        <taxon>Betaproteobacteria</taxon>
        <taxon>Burkholderiales</taxon>
        <taxon>Oxalobacteraceae</taxon>
        <taxon>Telluria group</taxon>
        <taxon>Massilia</taxon>
    </lineage>
</organism>
<protein>
    <submittedName>
        <fullName evidence="3">Alpha/beta fold hydrolase</fullName>
    </submittedName>
</protein>
<keyword evidence="4" id="KW-1185">Reference proteome</keyword>
<dbReference type="InterPro" id="IPR029058">
    <property type="entry name" value="AB_hydrolase_fold"/>
</dbReference>
<keyword evidence="1" id="KW-0732">Signal</keyword>
<keyword evidence="3" id="KW-0378">Hydrolase</keyword>
<evidence type="ECO:0000313" key="4">
    <source>
        <dbReference type="Proteomes" id="UP001595665"/>
    </source>
</evidence>
<dbReference type="InterPro" id="IPR050266">
    <property type="entry name" value="AB_hydrolase_sf"/>
</dbReference>
<feature type="chain" id="PRO_5045730593" evidence="1">
    <location>
        <begin position="37"/>
        <end position="303"/>
    </location>
</feature>
<evidence type="ECO:0000256" key="1">
    <source>
        <dbReference type="SAM" id="SignalP"/>
    </source>
</evidence>
<name>A0ABV7PLB3_9BURK</name>
<dbReference type="SUPFAM" id="SSF53474">
    <property type="entry name" value="alpha/beta-Hydrolases"/>
    <property type="match status" value="1"/>
</dbReference>
<dbReference type="RefSeq" id="WP_312550025.1">
    <property type="nucleotide sequence ID" value="NZ_JBHRVV010000001.1"/>
</dbReference>
<dbReference type="Proteomes" id="UP001595665">
    <property type="component" value="Unassembled WGS sequence"/>
</dbReference>
<proteinExistence type="predicted"/>
<dbReference type="Pfam" id="PF00561">
    <property type="entry name" value="Abhydrolase_1"/>
    <property type="match status" value="1"/>
</dbReference>
<evidence type="ECO:0000259" key="2">
    <source>
        <dbReference type="Pfam" id="PF00561"/>
    </source>
</evidence>
<evidence type="ECO:0000313" key="3">
    <source>
        <dbReference type="EMBL" id="MFC3459420.1"/>
    </source>
</evidence>
<feature type="domain" description="AB hydrolase-1" evidence="2">
    <location>
        <begin position="63"/>
        <end position="163"/>
    </location>
</feature>
<dbReference type="GO" id="GO:0016787">
    <property type="term" value="F:hydrolase activity"/>
    <property type="evidence" value="ECO:0007669"/>
    <property type="project" value="UniProtKB-KW"/>
</dbReference>
<feature type="signal peptide" evidence="1">
    <location>
        <begin position="1"/>
        <end position="36"/>
    </location>
</feature>
<accession>A0ABV7PLB3</accession>
<reference evidence="4" key="1">
    <citation type="journal article" date="2019" name="Int. J. Syst. Evol. Microbiol.">
        <title>The Global Catalogue of Microorganisms (GCM) 10K type strain sequencing project: providing services to taxonomists for standard genome sequencing and annotation.</title>
        <authorList>
            <consortium name="The Broad Institute Genomics Platform"/>
            <consortium name="The Broad Institute Genome Sequencing Center for Infectious Disease"/>
            <person name="Wu L."/>
            <person name="Ma J."/>
        </authorList>
    </citation>
    <scope>NUCLEOTIDE SEQUENCE [LARGE SCALE GENOMIC DNA]</scope>
    <source>
        <strain evidence="4">CCM 7480</strain>
    </source>
</reference>
<dbReference type="EMBL" id="JBHRVV010000001">
    <property type="protein sequence ID" value="MFC3459420.1"/>
    <property type="molecule type" value="Genomic_DNA"/>
</dbReference>
<sequence length="303" mass="32961">MTLPRTFKPLLSPARALALRAASCSLLLLCAPPAPAAGPASIDIVDGRKLESLVIRNPAAQATVVFENGSRATLDGWDKVLDAVSPHATVFAYNRPGYANSEATDAPRDGATIVEELRASLRRKGLAPPYVLVGHSLGGLYMQLFARRYPEEVTGLVLVDALYPRVVKKAVDFPFLTRAGKWLLFSRTVGEEIDRIHETGEMVAALPGIDDKPIIRLVNRPLSSTAIAVDFGAFNLDEDTRAYVRGLYPKAKTVVADASHQMQVTHPEIVSAAIREILKARRAGQPHVSAFLQISRGLPKRYH</sequence>
<dbReference type="InterPro" id="IPR000073">
    <property type="entry name" value="AB_hydrolase_1"/>
</dbReference>
<comment type="caution">
    <text evidence="3">The sequence shown here is derived from an EMBL/GenBank/DDBJ whole genome shotgun (WGS) entry which is preliminary data.</text>
</comment>
<gene>
    <name evidence="3" type="ORF">ACFOPH_14380</name>
</gene>
<dbReference type="Gene3D" id="3.40.50.1820">
    <property type="entry name" value="alpha/beta hydrolase"/>
    <property type="match status" value="1"/>
</dbReference>
<dbReference type="PANTHER" id="PTHR43798">
    <property type="entry name" value="MONOACYLGLYCEROL LIPASE"/>
    <property type="match status" value="1"/>
</dbReference>
<dbReference type="PANTHER" id="PTHR43798:SF33">
    <property type="entry name" value="HYDROLASE, PUTATIVE (AFU_ORTHOLOGUE AFUA_2G14860)-RELATED"/>
    <property type="match status" value="1"/>
</dbReference>